<comment type="catalytic activity">
    <reaction evidence="7">
        <text>Couples ATP hydrolysis with the unwinding of duplex DNA by translocating in the 3'-5' direction.</text>
        <dbReference type="EC" id="5.6.2.4"/>
    </reaction>
</comment>
<dbReference type="InterPro" id="IPR000212">
    <property type="entry name" value="DNA_helicase_UvrD/REP"/>
</dbReference>
<dbReference type="PANTHER" id="PTHR11070">
    <property type="entry name" value="UVRD / RECB / PCRA DNA HELICASE FAMILY MEMBER"/>
    <property type="match status" value="1"/>
</dbReference>
<gene>
    <name evidence="12" type="ORF">HHJ67_05395</name>
</gene>
<keyword evidence="3 10" id="KW-0378">Hydrolase</keyword>
<dbReference type="RefSeq" id="WP_169759909.1">
    <property type="nucleotide sequence ID" value="NZ_JABCUF010000002.1"/>
</dbReference>
<dbReference type="GO" id="GO:0000725">
    <property type="term" value="P:recombinational repair"/>
    <property type="evidence" value="ECO:0007669"/>
    <property type="project" value="TreeGrafter"/>
</dbReference>
<organism evidence="12 13">
    <name type="scientific">Mobiluncus curtisii</name>
    <dbReference type="NCBI Taxonomy" id="2051"/>
    <lineage>
        <taxon>Bacteria</taxon>
        <taxon>Bacillati</taxon>
        <taxon>Actinomycetota</taxon>
        <taxon>Actinomycetes</taxon>
        <taxon>Actinomycetales</taxon>
        <taxon>Actinomycetaceae</taxon>
        <taxon>Mobiluncus</taxon>
    </lineage>
</organism>
<dbReference type="GO" id="GO:0016787">
    <property type="term" value="F:hydrolase activity"/>
    <property type="evidence" value="ECO:0007669"/>
    <property type="project" value="UniProtKB-UniRule"/>
</dbReference>
<protein>
    <recommendedName>
        <fullName evidence="8">DNA 3'-5' helicase</fullName>
        <ecNumber evidence="8">5.6.2.4</ecNumber>
    </recommendedName>
</protein>
<keyword evidence="5 10" id="KW-0067">ATP-binding</keyword>
<dbReference type="SUPFAM" id="SSF52540">
    <property type="entry name" value="P-loop containing nucleoside triphosphate hydrolases"/>
    <property type="match status" value="1"/>
</dbReference>
<evidence type="ECO:0000256" key="3">
    <source>
        <dbReference type="ARBA" id="ARBA00022801"/>
    </source>
</evidence>
<dbReference type="PANTHER" id="PTHR11070:SF30">
    <property type="entry name" value="F-BOX DNA HELICASE 1"/>
    <property type="match status" value="1"/>
</dbReference>
<evidence type="ECO:0000256" key="9">
    <source>
        <dbReference type="ARBA" id="ARBA00048988"/>
    </source>
</evidence>
<feature type="domain" description="UvrD-like helicase ATP-binding" evidence="11">
    <location>
        <begin position="1"/>
        <end position="266"/>
    </location>
</feature>
<evidence type="ECO:0000256" key="8">
    <source>
        <dbReference type="ARBA" id="ARBA00034808"/>
    </source>
</evidence>
<comment type="caution">
    <text evidence="12">The sequence shown here is derived from an EMBL/GenBank/DDBJ whole genome shotgun (WGS) entry which is preliminary data.</text>
</comment>
<dbReference type="Proteomes" id="UP000553981">
    <property type="component" value="Unassembled WGS sequence"/>
</dbReference>
<dbReference type="EMBL" id="JABCUI010000002">
    <property type="protein sequence ID" value="NMW87186.1"/>
    <property type="molecule type" value="Genomic_DNA"/>
</dbReference>
<dbReference type="AlphaFoldDB" id="A0A7Y0UHV3"/>
<dbReference type="InterPro" id="IPR014016">
    <property type="entry name" value="UvrD-like_ATP-bd"/>
</dbReference>
<evidence type="ECO:0000256" key="4">
    <source>
        <dbReference type="ARBA" id="ARBA00022806"/>
    </source>
</evidence>
<dbReference type="InterPro" id="IPR027417">
    <property type="entry name" value="P-loop_NTPase"/>
</dbReference>
<dbReference type="Gene3D" id="3.40.50.300">
    <property type="entry name" value="P-loop containing nucleotide triphosphate hydrolases"/>
    <property type="match status" value="2"/>
</dbReference>
<dbReference type="PROSITE" id="PS51198">
    <property type="entry name" value="UVRD_HELICASE_ATP_BIND"/>
    <property type="match status" value="1"/>
</dbReference>
<keyword evidence="2 10" id="KW-0547">Nucleotide-binding</keyword>
<proteinExistence type="inferred from homology"/>
<evidence type="ECO:0000259" key="11">
    <source>
        <dbReference type="PROSITE" id="PS51198"/>
    </source>
</evidence>
<evidence type="ECO:0000256" key="10">
    <source>
        <dbReference type="PROSITE-ProRule" id="PRU00560"/>
    </source>
</evidence>
<dbReference type="EC" id="5.6.2.4" evidence="8"/>
<dbReference type="Pfam" id="PF00580">
    <property type="entry name" value="UvrD-helicase"/>
    <property type="match status" value="1"/>
</dbReference>
<evidence type="ECO:0000256" key="5">
    <source>
        <dbReference type="ARBA" id="ARBA00022840"/>
    </source>
</evidence>
<reference evidence="12 13" key="1">
    <citation type="submission" date="2020-04" db="EMBL/GenBank/DDBJ databases">
        <title>Antimicrobial susceptibility and clonality of vaginal-derived multi-drug resistant Mobiluncus isolates in China.</title>
        <authorList>
            <person name="Zhang X."/>
        </authorList>
    </citation>
    <scope>NUCLEOTIDE SEQUENCE [LARGE SCALE GENOMIC DNA]</scope>
    <source>
        <strain evidence="12 13">19</strain>
    </source>
</reference>
<feature type="binding site" evidence="10">
    <location>
        <begin position="20"/>
        <end position="27"/>
    </location>
    <ligand>
        <name>ATP</name>
        <dbReference type="ChEBI" id="CHEBI:30616"/>
    </ligand>
</feature>
<keyword evidence="4 10" id="KW-0347">Helicase</keyword>
<sequence length="421" mass="46218">MTQEQEAVCASTADRVRVLAGGGTGKTHTMAELARRNPEGCLVLAYTVAAAREFYSRIMNPLVEVRTVHSLALEILRVFPGIEIPEINHKEAIDELAGDCLVDAGVPNSSNNRKILVKGLDFLLAREFSLEGFASSSSTLAAAKLPRLTESFYSQMVANGLATFNMWVYLAVYLLENNPDFLKAQSQRWQTVIVDEAQDLTPLLAHLIRLLAGGSRLVIVGDPCQEIFGYSGAGIPWFTDPGWEEYHLTTCFRSAPEILEVVNRARTDGLTVSAANPRLAGSVERHSYDPGNKDWDRLFADNIRSSREAGTVAVLAPTHAELRRAGKILDAAGILYRQNNPDDEPDFIAPALRTTKGGTVILSTIHSAKGMEWDAVHAIAMGSLVHPSVLTGFQERNLQHVAVSRPKTRLYMYFWEGGENV</sequence>
<accession>A0A7Y0UHV3</accession>
<dbReference type="InterPro" id="IPR014017">
    <property type="entry name" value="DNA_helicase_UvrD-like_C"/>
</dbReference>
<dbReference type="GO" id="GO:0043138">
    <property type="term" value="F:3'-5' DNA helicase activity"/>
    <property type="evidence" value="ECO:0007669"/>
    <property type="project" value="UniProtKB-EC"/>
</dbReference>
<name>A0A7Y0UHV3_9ACTO</name>
<dbReference type="Pfam" id="PF13361">
    <property type="entry name" value="UvrD_C"/>
    <property type="match status" value="1"/>
</dbReference>
<evidence type="ECO:0000256" key="6">
    <source>
        <dbReference type="ARBA" id="ARBA00023235"/>
    </source>
</evidence>
<comment type="catalytic activity">
    <reaction evidence="9">
        <text>ATP + H2O = ADP + phosphate + H(+)</text>
        <dbReference type="Rhea" id="RHEA:13065"/>
        <dbReference type="ChEBI" id="CHEBI:15377"/>
        <dbReference type="ChEBI" id="CHEBI:15378"/>
        <dbReference type="ChEBI" id="CHEBI:30616"/>
        <dbReference type="ChEBI" id="CHEBI:43474"/>
        <dbReference type="ChEBI" id="CHEBI:456216"/>
        <dbReference type="EC" id="5.6.2.4"/>
    </reaction>
</comment>
<comment type="similarity">
    <text evidence="1">Belongs to the helicase family. UvrD subfamily.</text>
</comment>
<dbReference type="GO" id="GO:0003677">
    <property type="term" value="F:DNA binding"/>
    <property type="evidence" value="ECO:0007669"/>
    <property type="project" value="UniProtKB-KW"/>
</dbReference>
<evidence type="ECO:0000313" key="13">
    <source>
        <dbReference type="Proteomes" id="UP000553981"/>
    </source>
</evidence>
<dbReference type="Gene3D" id="1.10.10.160">
    <property type="match status" value="1"/>
</dbReference>
<dbReference type="GO" id="GO:0005524">
    <property type="term" value="F:ATP binding"/>
    <property type="evidence" value="ECO:0007669"/>
    <property type="project" value="UniProtKB-UniRule"/>
</dbReference>
<evidence type="ECO:0000256" key="2">
    <source>
        <dbReference type="ARBA" id="ARBA00022741"/>
    </source>
</evidence>
<keyword evidence="6" id="KW-0413">Isomerase</keyword>
<dbReference type="InterPro" id="IPR013986">
    <property type="entry name" value="DExx_box_DNA_helicase_dom_sf"/>
</dbReference>
<evidence type="ECO:0000313" key="12">
    <source>
        <dbReference type="EMBL" id="NMW87186.1"/>
    </source>
</evidence>
<evidence type="ECO:0000256" key="7">
    <source>
        <dbReference type="ARBA" id="ARBA00034617"/>
    </source>
</evidence>
<evidence type="ECO:0000256" key="1">
    <source>
        <dbReference type="ARBA" id="ARBA00009922"/>
    </source>
</evidence>